<gene>
    <name evidence="2" type="ORF">K227x_52070</name>
</gene>
<feature type="region of interest" description="Disordered" evidence="1">
    <location>
        <begin position="1"/>
        <end position="31"/>
    </location>
</feature>
<evidence type="ECO:0000313" key="3">
    <source>
        <dbReference type="Proteomes" id="UP000318538"/>
    </source>
</evidence>
<proteinExistence type="predicted"/>
<keyword evidence="3" id="KW-1185">Reference proteome</keyword>
<protein>
    <submittedName>
        <fullName evidence="2">Uncharacterized protein</fullName>
    </submittedName>
</protein>
<evidence type="ECO:0000313" key="2">
    <source>
        <dbReference type="EMBL" id="QDT06791.1"/>
    </source>
</evidence>
<feature type="compositionally biased region" description="Basic and acidic residues" evidence="1">
    <location>
        <begin position="1"/>
        <end position="10"/>
    </location>
</feature>
<dbReference type="Proteomes" id="UP000318538">
    <property type="component" value="Chromosome"/>
</dbReference>
<dbReference type="EMBL" id="CP036525">
    <property type="protein sequence ID" value="QDT06791.1"/>
    <property type="molecule type" value="Genomic_DNA"/>
</dbReference>
<evidence type="ECO:0000256" key="1">
    <source>
        <dbReference type="SAM" id="MobiDB-lite"/>
    </source>
</evidence>
<reference evidence="2 3" key="1">
    <citation type="submission" date="2019-02" db="EMBL/GenBank/DDBJ databases">
        <title>Deep-cultivation of Planctomycetes and their phenomic and genomic characterization uncovers novel biology.</title>
        <authorList>
            <person name="Wiegand S."/>
            <person name="Jogler M."/>
            <person name="Boedeker C."/>
            <person name="Pinto D."/>
            <person name="Vollmers J."/>
            <person name="Rivas-Marin E."/>
            <person name="Kohn T."/>
            <person name="Peeters S.H."/>
            <person name="Heuer A."/>
            <person name="Rast P."/>
            <person name="Oberbeckmann S."/>
            <person name="Bunk B."/>
            <person name="Jeske O."/>
            <person name="Meyerdierks A."/>
            <person name="Storesund J.E."/>
            <person name="Kallscheuer N."/>
            <person name="Luecker S."/>
            <person name="Lage O.M."/>
            <person name="Pohl T."/>
            <person name="Merkel B.J."/>
            <person name="Hornburger P."/>
            <person name="Mueller R.-W."/>
            <person name="Bruemmer F."/>
            <person name="Labrenz M."/>
            <person name="Spormann A.M."/>
            <person name="Op den Camp H."/>
            <person name="Overmann J."/>
            <person name="Amann R."/>
            <person name="Jetten M.S.M."/>
            <person name="Mascher T."/>
            <person name="Medema M.H."/>
            <person name="Devos D.P."/>
            <person name="Kaster A.-K."/>
            <person name="Ovreas L."/>
            <person name="Rohde M."/>
            <person name="Galperin M.Y."/>
            <person name="Jogler C."/>
        </authorList>
    </citation>
    <scope>NUCLEOTIDE SEQUENCE [LARGE SCALE GENOMIC DNA]</scope>
    <source>
        <strain evidence="2 3">K22_7</strain>
    </source>
</reference>
<dbReference type="KEGG" id="rlc:K227x_52070"/>
<accession>A0A517NI32</accession>
<name>A0A517NI32_9BACT</name>
<dbReference type="AlphaFoldDB" id="A0A517NI32"/>
<sequence>MCRYKRDDTGRQPMDTDGQPKLVQLSQVLLA</sequence>
<organism evidence="2 3">
    <name type="scientific">Rubripirellula lacrimiformis</name>
    <dbReference type="NCBI Taxonomy" id="1930273"/>
    <lineage>
        <taxon>Bacteria</taxon>
        <taxon>Pseudomonadati</taxon>
        <taxon>Planctomycetota</taxon>
        <taxon>Planctomycetia</taxon>
        <taxon>Pirellulales</taxon>
        <taxon>Pirellulaceae</taxon>
        <taxon>Rubripirellula</taxon>
    </lineage>
</organism>